<dbReference type="Pfam" id="PF21549">
    <property type="entry name" value="PRDM2_PR"/>
    <property type="match status" value="1"/>
</dbReference>
<dbReference type="PANTHER" id="PTHR46169:SF15">
    <property type="entry name" value="INNER CENTROMERE PROTEIN A-LIKE ISOFORM X1-RELATED"/>
    <property type="match status" value="1"/>
</dbReference>
<feature type="compositionally biased region" description="Basic residues" evidence="5">
    <location>
        <begin position="897"/>
        <end position="906"/>
    </location>
</feature>
<dbReference type="PANTHER" id="PTHR46169">
    <property type="entry name" value="DNA REPLICATION-RELATED ELEMENT FACTOR, ISOFORM A"/>
    <property type="match status" value="1"/>
</dbReference>
<gene>
    <name evidence="8" type="primary">LOC114468642</name>
</gene>
<reference evidence="8" key="3">
    <citation type="submission" date="2025-09" db="UniProtKB">
        <authorList>
            <consortium name="Ensembl"/>
        </authorList>
    </citation>
    <scope>IDENTIFICATION</scope>
</reference>
<dbReference type="RefSeq" id="XP_028311466.1">
    <property type="nucleotide sequence ID" value="XM_028455665.1"/>
</dbReference>
<keyword evidence="3" id="KW-0862">Zinc</keyword>
<evidence type="ECO:0000256" key="5">
    <source>
        <dbReference type="SAM" id="MobiDB-lite"/>
    </source>
</evidence>
<dbReference type="SMART" id="SM00317">
    <property type="entry name" value="SET"/>
    <property type="match status" value="1"/>
</dbReference>
<dbReference type="GO" id="GO:0003677">
    <property type="term" value="F:DNA binding"/>
    <property type="evidence" value="ECO:0007669"/>
    <property type="project" value="InterPro"/>
</dbReference>
<dbReference type="GO" id="GO:0008270">
    <property type="term" value="F:zinc ion binding"/>
    <property type="evidence" value="ECO:0007669"/>
    <property type="project" value="UniProtKB-KW"/>
</dbReference>
<dbReference type="InterPro" id="IPR012337">
    <property type="entry name" value="RNaseH-like_sf"/>
</dbReference>
<dbReference type="AlphaFoldDB" id="A0A8C5HEX6"/>
<dbReference type="InterPro" id="IPR001214">
    <property type="entry name" value="SET_dom"/>
</dbReference>
<keyword evidence="9" id="KW-1185">Reference proteome</keyword>
<organism evidence="8 9">
    <name type="scientific">Gouania willdenowi</name>
    <name type="common">Blunt-snouted clingfish</name>
    <name type="synonym">Lepadogaster willdenowi</name>
    <dbReference type="NCBI Taxonomy" id="441366"/>
    <lineage>
        <taxon>Eukaryota</taxon>
        <taxon>Metazoa</taxon>
        <taxon>Chordata</taxon>
        <taxon>Craniata</taxon>
        <taxon>Vertebrata</taxon>
        <taxon>Euteleostomi</taxon>
        <taxon>Actinopterygii</taxon>
        <taxon>Neopterygii</taxon>
        <taxon>Teleostei</taxon>
        <taxon>Neoteleostei</taxon>
        <taxon>Acanthomorphata</taxon>
        <taxon>Ovalentaria</taxon>
        <taxon>Blenniimorphae</taxon>
        <taxon>Blenniiformes</taxon>
        <taxon>Gobiesocoidei</taxon>
        <taxon>Gobiesocidae</taxon>
        <taxon>Gobiesocinae</taxon>
        <taxon>Gouania</taxon>
    </lineage>
</organism>
<feature type="compositionally biased region" description="Basic and acidic residues" evidence="5">
    <location>
        <begin position="416"/>
        <end position="427"/>
    </location>
</feature>
<dbReference type="GO" id="GO:0005634">
    <property type="term" value="C:nucleus"/>
    <property type="evidence" value="ECO:0007669"/>
    <property type="project" value="TreeGrafter"/>
</dbReference>
<dbReference type="PROSITE" id="PS50280">
    <property type="entry name" value="SET"/>
    <property type="match status" value="1"/>
</dbReference>
<dbReference type="InterPro" id="IPR003656">
    <property type="entry name" value="Znf_BED"/>
</dbReference>
<dbReference type="Pfam" id="PF02892">
    <property type="entry name" value="zf-BED"/>
    <property type="match status" value="1"/>
</dbReference>
<reference evidence="8" key="2">
    <citation type="submission" date="2025-08" db="UniProtKB">
        <authorList>
            <consortium name="Ensembl"/>
        </authorList>
    </citation>
    <scope>IDENTIFICATION</scope>
</reference>
<dbReference type="SUPFAM" id="SSF53098">
    <property type="entry name" value="Ribonuclease H-like"/>
    <property type="match status" value="1"/>
</dbReference>
<keyword evidence="2 4" id="KW-0863">Zinc-finger</keyword>
<dbReference type="InterPro" id="IPR052717">
    <property type="entry name" value="Vacuolar_transposase_reg"/>
</dbReference>
<feature type="region of interest" description="Disordered" evidence="5">
    <location>
        <begin position="875"/>
        <end position="938"/>
    </location>
</feature>
<dbReference type="Gene3D" id="2.170.270.10">
    <property type="entry name" value="SET domain"/>
    <property type="match status" value="1"/>
</dbReference>
<keyword evidence="1" id="KW-0479">Metal-binding</keyword>
<evidence type="ECO:0000313" key="8">
    <source>
        <dbReference type="Ensembl" id="ENSGWIP00000044261.1"/>
    </source>
</evidence>
<evidence type="ECO:0000313" key="9">
    <source>
        <dbReference type="Proteomes" id="UP000694680"/>
    </source>
</evidence>
<feature type="region of interest" description="Disordered" evidence="5">
    <location>
        <begin position="413"/>
        <end position="433"/>
    </location>
</feature>
<evidence type="ECO:0000256" key="2">
    <source>
        <dbReference type="ARBA" id="ARBA00022771"/>
    </source>
</evidence>
<dbReference type="OrthoDB" id="2434995at2759"/>
<dbReference type="Gene3D" id="1.10.10.1070">
    <property type="entry name" value="Zinc finger, BED domain-containing"/>
    <property type="match status" value="1"/>
</dbReference>
<dbReference type="Proteomes" id="UP000694680">
    <property type="component" value="Chromosome 1"/>
</dbReference>
<dbReference type="SMART" id="SM00614">
    <property type="entry name" value="ZnF_BED"/>
    <property type="match status" value="1"/>
</dbReference>
<evidence type="ECO:0000256" key="1">
    <source>
        <dbReference type="ARBA" id="ARBA00022723"/>
    </source>
</evidence>
<name>A0A8C5HEX6_GOUWI</name>
<feature type="domain" description="BED-type" evidence="7">
    <location>
        <begin position="1"/>
        <end position="57"/>
    </location>
</feature>
<dbReference type="SUPFAM" id="SSF140996">
    <property type="entry name" value="Hermes dimerisation domain"/>
    <property type="match status" value="1"/>
</dbReference>
<evidence type="ECO:0000259" key="7">
    <source>
        <dbReference type="PROSITE" id="PS50808"/>
    </source>
</evidence>
<accession>A0A8C5HEX6</accession>
<dbReference type="InterPro" id="IPR046341">
    <property type="entry name" value="SET_dom_sf"/>
</dbReference>
<proteinExistence type="predicted"/>
<protein>
    <submittedName>
        <fullName evidence="8">Uncharacterized LOC114468642</fullName>
    </submittedName>
</protein>
<dbReference type="PROSITE" id="PS50808">
    <property type="entry name" value="ZF_BED"/>
    <property type="match status" value="1"/>
</dbReference>
<dbReference type="GO" id="GO:0006357">
    <property type="term" value="P:regulation of transcription by RNA polymerase II"/>
    <property type="evidence" value="ECO:0007669"/>
    <property type="project" value="TreeGrafter"/>
</dbReference>
<feature type="domain" description="SET" evidence="6">
    <location>
        <begin position="159"/>
        <end position="270"/>
    </location>
</feature>
<evidence type="ECO:0000259" key="6">
    <source>
        <dbReference type="PROSITE" id="PS50280"/>
    </source>
</evidence>
<dbReference type="Ensembl" id="ENSGWIT00000047990.1">
    <property type="protein sequence ID" value="ENSGWIP00000044261.1"/>
    <property type="gene ID" value="ENSGWIG00000022053.1"/>
</dbReference>
<evidence type="ECO:0000256" key="3">
    <source>
        <dbReference type="ARBA" id="ARBA00022833"/>
    </source>
</evidence>
<dbReference type="GeneID" id="114468642"/>
<dbReference type="InterPro" id="IPR036236">
    <property type="entry name" value="Znf_C2H2_sf"/>
</dbReference>
<dbReference type="SUPFAM" id="SSF57667">
    <property type="entry name" value="beta-beta-alpha zinc fingers"/>
    <property type="match status" value="1"/>
</dbReference>
<reference evidence="8" key="1">
    <citation type="submission" date="2020-06" db="EMBL/GenBank/DDBJ databases">
        <authorList>
            <consortium name="Wellcome Sanger Institute Data Sharing"/>
        </authorList>
    </citation>
    <scope>NUCLEOTIDE SEQUENCE [LARGE SCALE GENOMIC DNA]</scope>
</reference>
<sequence>MSAAWRHFTLEYEDSPTAVCIHCNRGVARGGSVRSSFNTSNMIAHLKGRHAEAYSAFKAASEKRKSARIQRTVGFRKKENFSRTWTLSDEELDPSFGTKKRRNARKTTASDLNNEDFFEDTPLLQAIADPSAYVADAALPPGDPWLSGGPSRAALSLPSFLSLCDDACSSESKVFAKCQLQQGIMFGPFVGEICRGQMPASFKYSWAIRDDSSFFYVDATNENKSNWMRYVRYTSCEEVHNLAVFQFYRHIYYRVSRPVSEGAELRVWIGKDYASLLGLGISDDGVRCEIGEKETALNQLQDIQVVTLPKPSSTSSWPDNSQSQSPVPVFCEATAVSNSSEAGTAFQISVRGSHPIERYDCLPGTEKLLGSVSPFFGLEPDSSGKPADPNTAVCKLCMERVACGDIQSHLMHRHDIRPPDSSKDRTVTKGQQRVPHVGYSATAQSSSMTDAITNFLITDLLPLALVEGEGFKQMIHTLLPSYRQLPMLPHLDHVLRNSFIRGKQRLAQLLRGSGRSYDASSDVGHSVSLSADVWVYRGQASTERYVTLWAHLIDAHFYAHNLCLGTQRLREAEKGASSLQTLEIQARSMAEEWGITQPLLVLFGGEWRNPTNGNIAAEGERPNSTTEDVVPERSRRSRTFPPVPCFFSTMQHCVEELIALPLVSKSLRHVQVFLYGLLLSRDLDSCFPMGLTSAEKTGLKSWAHGRPTWNQLYLLLNVLVKHKMLFHEERKKTTEDDTASDCSGSSDSQTNALPSQSDWKVLEELCQVLKPLDVACRTLAKDKFPRLSLVKPILTGLLSRHLTTRSDQSSSVLTEAKAMIRGHLTRSYDHPEVSRALSIACSLDPQFHGLTFMEEEDQMATLDWMKEEAVKMANEERRRSFSKRSSSPESTDSNSQRRSKRLKKPASFKYLMDEDEEEEGSGAEPEHGDAAETNSPGGLEFLLGDLIGSAQRSQRSSVEESLDVETSTFHTEKAAPLGVQPCQWWKTKARQFPLLAPAARAFLSAPAAAGNATQEFLGDGTAWKRSNIPLESLDAMLFLHHNPELSTKRSRREKNQ</sequence>
<evidence type="ECO:0000256" key="4">
    <source>
        <dbReference type="PROSITE-ProRule" id="PRU00027"/>
    </source>
</evidence>